<evidence type="ECO:0000259" key="4">
    <source>
        <dbReference type="PROSITE" id="PS50994"/>
    </source>
</evidence>
<sequence length="1200" mass="136960">MLGKVGSPRCSFERVKRPQNSDYFKDKMLLMQAQENGAVLDEEELLFLAGEQANTFDADVDNLLVQDLALNEDNIFQADECDDFDSDVDDEPTAQSIFMANLSSVGPANLQVGPSNASILSVVHILENAIDHIVTNQDEHEIRNEVQQANVIDSTSDDVGNSNVIPYEQYLSVNNPLNLKEQVAIYEQRAKFELIEREQRMDDQMRMLIQNHNKMEENLKKELHSVKLQLNSTMENNKIIEETVTALKQEFKQKETKFLTNFSNLKNLKDKLENKLHSQDQSIQTVHMIFNPTKVYDQKTKTAIGAQNPFYLRQAKKAQPALYDGEELLKTHHVPVIVPSFEEDLELAEITKIKMHEKMNDCVYRKEDLDKQKAQQLKVNTPPLSVLPPATVYPPNTPVHLVPRTLPTTSQVNIGLAMKAVFENLEAEVDQNAIDLKSSEIELKNLLIANENLIAECLSKDVFYTATDYVLNVSRFSDMHDAFTTAQKRIAELESENFNLRTKIQNDDRDAMIKQFSKHEVDHFNLQLKYQHLKESFGNKKPVTSSDAPTFDSQNSDVDPILDLKALVSQNKELTAKLNALYDLNERFRAEIAKVKQHYKELYDSIKITHAKTTDQTNSLLTEIANLKAQIKENSKYVTMPDGKPKVLAPGRYPIDVEPIPPRNKNNQEVNLDYIKHLKESVETLHEIVEEAKEERPLDTSLASACCYTQHSQELLEYVIGTCPKDFNPRDKQNASTTLLRKKRVTFVEPCETSTHNTPAQIEQQKINLTTASGIPSTGVKGASTASGSKLRSNTKKNRTLPTKSSMKQVEALSRKNKSNVKQENRVDSSISYKRTVITSNSNTFCKTCNKCLNSVNHDQCIVRSAKFIKQSPAIKVWRVKQIKQVWQATGKFFTIIGHQWQPTGRLLPLGEQCPLTRNTKPKFLPIKQWKPTSRLVQFKDQCPLDRPTALDSGPQLQLGIQCFKLSILAFVQMQVVQIVLWYLDSGCSKHMTGDRSRLRNFMKKFIGTVRFDNDHFGAIMGYGDYVIGNSVISRNKFWLWHCRLNHLNFGTLNDLARKDLVRGLPRLKFEKDHLCSTCQLGKRKKATHKPKTFNTIMEVLHTLHMDLCGPLKVQSVNGKRYILIIVDDYSKFTWVKFLRSKDETPAFVINLLKQLQIGLNKTVKFVRTDNGTEFFNKDLTDYYESVGITHENTVPRTPH</sequence>
<reference evidence="5" key="2">
    <citation type="submission" date="2022-01" db="EMBL/GenBank/DDBJ databases">
        <authorList>
            <person name="Yamashiro T."/>
            <person name="Shiraishi A."/>
            <person name="Satake H."/>
            <person name="Nakayama K."/>
        </authorList>
    </citation>
    <scope>NUCLEOTIDE SEQUENCE</scope>
</reference>
<name>A0ABQ5DGP0_9ASTR</name>
<protein>
    <submittedName>
        <fullName evidence="5">Retrovirus-related pol polyprotein from transposon TNT 1-94</fullName>
    </submittedName>
</protein>
<feature type="coiled-coil region" evidence="2">
    <location>
        <begin position="483"/>
        <end position="510"/>
    </location>
</feature>
<gene>
    <name evidence="5" type="ORF">Tco_0938022</name>
</gene>
<proteinExistence type="predicted"/>
<dbReference type="Proteomes" id="UP001151760">
    <property type="component" value="Unassembled WGS sequence"/>
</dbReference>
<evidence type="ECO:0000313" key="6">
    <source>
        <dbReference type="Proteomes" id="UP001151760"/>
    </source>
</evidence>
<accession>A0ABQ5DGP0</accession>
<dbReference type="Gene3D" id="3.30.420.10">
    <property type="entry name" value="Ribonuclease H-like superfamily/Ribonuclease H"/>
    <property type="match status" value="1"/>
</dbReference>
<feature type="coiled-coil region" evidence="2">
    <location>
        <begin position="564"/>
        <end position="591"/>
    </location>
</feature>
<comment type="caution">
    <text evidence="5">The sequence shown here is derived from an EMBL/GenBank/DDBJ whole genome shotgun (WGS) entry which is preliminary data.</text>
</comment>
<feature type="domain" description="Integrase catalytic" evidence="4">
    <location>
        <begin position="1087"/>
        <end position="1200"/>
    </location>
</feature>
<dbReference type="PANTHER" id="PTHR42648:SF18">
    <property type="entry name" value="RETROTRANSPOSON, UNCLASSIFIED-LIKE PROTEIN"/>
    <property type="match status" value="1"/>
</dbReference>
<dbReference type="EMBL" id="BQNB010015283">
    <property type="protein sequence ID" value="GJT38157.1"/>
    <property type="molecule type" value="Genomic_DNA"/>
</dbReference>
<dbReference type="InterPro" id="IPR036397">
    <property type="entry name" value="RNaseH_sf"/>
</dbReference>
<dbReference type="Pfam" id="PF22936">
    <property type="entry name" value="Pol_BBD"/>
    <property type="match status" value="1"/>
</dbReference>
<keyword evidence="2" id="KW-0175">Coiled coil</keyword>
<dbReference type="InterPro" id="IPR012337">
    <property type="entry name" value="RNaseH-like_sf"/>
</dbReference>
<feature type="coiled-coil region" evidence="2">
    <location>
        <begin position="198"/>
        <end position="282"/>
    </location>
</feature>
<evidence type="ECO:0000256" key="1">
    <source>
        <dbReference type="ARBA" id="ARBA00022670"/>
    </source>
</evidence>
<keyword evidence="6" id="KW-1185">Reference proteome</keyword>
<dbReference type="PANTHER" id="PTHR42648">
    <property type="entry name" value="TRANSPOSASE, PUTATIVE-RELATED"/>
    <property type="match status" value="1"/>
</dbReference>
<evidence type="ECO:0000256" key="3">
    <source>
        <dbReference type="SAM" id="MobiDB-lite"/>
    </source>
</evidence>
<reference evidence="5" key="1">
    <citation type="journal article" date="2022" name="Int. J. Mol. Sci.">
        <title>Draft Genome of Tanacetum Coccineum: Genomic Comparison of Closely Related Tanacetum-Family Plants.</title>
        <authorList>
            <person name="Yamashiro T."/>
            <person name="Shiraishi A."/>
            <person name="Nakayama K."/>
            <person name="Satake H."/>
        </authorList>
    </citation>
    <scope>NUCLEOTIDE SEQUENCE</scope>
</reference>
<keyword evidence="1" id="KW-0378">Hydrolase</keyword>
<dbReference type="PROSITE" id="PS50994">
    <property type="entry name" value="INTEGRASE"/>
    <property type="match status" value="1"/>
</dbReference>
<feature type="coiled-coil region" evidence="2">
    <location>
        <begin position="422"/>
        <end position="456"/>
    </location>
</feature>
<dbReference type="InterPro" id="IPR001584">
    <property type="entry name" value="Integrase_cat-core"/>
</dbReference>
<dbReference type="InterPro" id="IPR054722">
    <property type="entry name" value="PolX-like_BBD"/>
</dbReference>
<dbReference type="InterPro" id="IPR025724">
    <property type="entry name" value="GAG-pre-integrase_dom"/>
</dbReference>
<feature type="region of interest" description="Disordered" evidence="3">
    <location>
        <begin position="773"/>
        <end position="826"/>
    </location>
</feature>
<dbReference type="SUPFAM" id="SSF53098">
    <property type="entry name" value="Ribonuclease H-like"/>
    <property type="match status" value="1"/>
</dbReference>
<evidence type="ECO:0000313" key="5">
    <source>
        <dbReference type="EMBL" id="GJT38157.1"/>
    </source>
</evidence>
<dbReference type="Pfam" id="PF13976">
    <property type="entry name" value="gag_pre-integrs"/>
    <property type="match status" value="1"/>
</dbReference>
<dbReference type="Pfam" id="PF00665">
    <property type="entry name" value="rve"/>
    <property type="match status" value="1"/>
</dbReference>
<dbReference type="InterPro" id="IPR039537">
    <property type="entry name" value="Retrotran_Ty1/copia-like"/>
</dbReference>
<keyword evidence="1" id="KW-0645">Protease</keyword>
<evidence type="ECO:0000256" key="2">
    <source>
        <dbReference type="SAM" id="Coils"/>
    </source>
</evidence>
<organism evidence="5 6">
    <name type="scientific">Tanacetum coccineum</name>
    <dbReference type="NCBI Taxonomy" id="301880"/>
    <lineage>
        <taxon>Eukaryota</taxon>
        <taxon>Viridiplantae</taxon>
        <taxon>Streptophyta</taxon>
        <taxon>Embryophyta</taxon>
        <taxon>Tracheophyta</taxon>
        <taxon>Spermatophyta</taxon>
        <taxon>Magnoliopsida</taxon>
        <taxon>eudicotyledons</taxon>
        <taxon>Gunneridae</taxon>
        <taxon>Pentapetalae</taxon>
        <taxon>asterids</taxon>
        <taxon>campanulids</taxon>
        <taxon>Asterales</taxon>
        <taxon>Asteraceae</taxon>
        <taxon>Asteroideae</taxon>
        <taxon>Anthemideae</taxon>
        <taxon>Anthemidinae</taxon>
        <taxon>Tanacetum</taxon>
    </lineage>
</organism>